<evidence type="ECO:0000313" key="3">
    <source>
        <dbReference type="EMBL" id="PZP55863.1"/>
    </source>
</evidence>
<feature type="domain" description="Glycosyltransferase 2-like" evidence="2">
    <location>
        <begin position="5"/>
        <end position="173"/>
    </location>
</feature>
<keyword evidence="1" id="KW-1133">Transmembrane helix</keyword>
<comment type="caution">
    <text evidence="3">The sequence shown here is derived from an EMBL/GenBank/DDBJ whole genome shotgun (WGS) entry which is preliminary data.</text>
</comment>
<dbReference type="InterPro" id="IPR029044">
    <property type="entry name" value="Nucleotide-diphossugar_trans"/>
</dbReference>
<dbReference type="PANTHER" id="PTHR43685:SF2">
    <property type="entry name" value="GLYCOSYLTRANSFERASE 2-LIKE DOMAIN-CONTAINING PROTEIN"/>
    <property type="match status" value="1"/>
</dbReference>
<keyword evidence="1" id="KW-0472">Membrane</keyword>
<proteinExistence type="predicted"/>
<dbReference type="InterPro" id="IPR050834">
    <property type="entry name" value="Glycosyltransf_2"/>
</dbReference>
<feature type="transmembrane region" description="Helical" evidence="1">
    <location>
        <begin position="267"/>
        <end position="286"/>
    </location>
</feature>
<dbReference type="InterPro" id="IPR001173">
    <property type="entry name" value="Glyco_trans_2-like"/>
</dbReference>
<accession>A0A2W5FLJ8</accession>
<evidence type="ECO:0000259" key="2">
    <source>
        <dbReference type="Pfam" id="PF00535"/>
    </source>
</evidence>
<organism evidence="3 4">
    <name type="scientific">Micavibrio aeruginosavorus</name>
    <dbReference type="NCBI Taxonomy" id="349221"/>
    <lineage>
        <taxon>Bacteria</taxon>
        <taxon>Pseudomonadati</taxon>
        <taxon>Bdellovibrionota</taxon>
        <taxon>Bdellovibrionia</taxon>
        <taxon>Bdellovibrionales</taxon>
        <taxon>Pseudobdellovibrionaceae</taxon>
        <taxon>Micavibrio</taxon>
    </lineage>
</organism>
<name>A0A2W5FLJ8_9BACT</name>
<dbReference type="Pfam" id="PF00535">
    <property type="entry name" value="Glycos_transf_2"/>
    <property type="match status" value="1"/>
</dbReference>
<dbReference type="AlphaFoldDB" id="A0A2W5FLJ8"/>
<keyword evidence="1" id="KW-0812">Transmembrane</keyword>
<reference evidence="3 4" key="1">
    <citation type="submission" date="2017-08" db="EMBL/GenBank/DDBJ databases">
        <title>Infants hospitalized years apart are colonized by the same room-sourced microbial strains.</title>
        <authorList>
            <person name="Brooks B."/>
            <person name="Olm M.R."/>
            <person name="Firek B.A."/>
            <person name="Baker R."/>
            <person name="Thomas B.C."/>
            <person name="Morowitz M.J."/>
            <person name="Banfield J.F."/>
        </authorList>
    </citation>
    <scope>NUCLEOTIDE SEQUENCE [LARGE SCALE GENOMIC DNA]</scope>
    <source>
        <strain evidence="3">S2_006_000_R2_64</strain>
    </source>
</reference>
<dbReference type="CDD" id="cd00761">
    <property type="entry name" value="Glyco_tranf_GTA_type"/>
    <property type="match status" value="1"/>
</dbReference>
<dbReference type="PANTHER" id="PTHR43685">
    <property type="entry name" value="GLYCOSYLTRANSFERASE"/>
    <property type="match status" value="1"/>
</dbReference>
<dbReference type="Proteomes" id="UP000249739">
    <property type="component" value="Unassembled WGS sequence"/>
</dbReference>
<evidence type="ECO:0000256" key="1">
    <source>
        <dbReference type="SAM" id="Phobius"/>
    </source>
</evidence>
<evidence type="ECO:0000313" key="4">
    <source>
        <dbReference type="Proteomes" id="UP000249739"/>
    </source>
</evidence>
<sequence length="311" mass="35177">MKADIVIATYNGAARLQKTLASFEKMAQHSQTPIHDWRILIVNNNSSDNTREVALSFQGRLPLEVIDAPMPGKSAALNSVIPLFKADTIIFSDDDVELYPDWLDKMLATVEREKEYDVFAGRITGYWEQPLPGDLAAHVPIGSTYAIHDKEETGPCDPGIVWGPNMAIRKSVFDAGHKYNEVIGPQPKKLYPMGQDSEMAKRLSRAGHKSYFVGDAIVKHTVKAATVTEEWIIKRAERLGYGIFAVKGAAIGYSRKYPFMPIVLELILLRIFWACIFPLTTIMPAGKHRFWSRWKKYFYRGLLKSYFVFGQ</sequence>
<gene>
    <name evidence="3" type="ORF">DI586_05530</name>
</gene>
<dbReference type="Gene3D" id="3.90.550.10">
    <property type="entry name" value="Spore Coat Polysaccharide Biosynthesis Protein SpsA, Chain A"/>
    <property type="match status" value="1"/>
</dbReference>
<dbReference type="EMBL" id="QFOT01000047">
    <property type="protein sequence ID" value="PZP55863.1"/>
    <property type="molecule type" value="Genomic_DNA"/>
</dbReference>
<protein>
    <recommendedName>
        <fullName evidence="2">Glycosyltransferase 2-like domain-containing protein</fullName>
    </recommendedName>
</protein>
<dbReference type="SUPFAM" id="SSF53448">
    <property type="entry name" value="Nucleotide-diphospho-sugar transferases"/>
    <property type="match status" value="1"/>
</dbReference>